<protein>
    <submittedName>
        <fullName evidence="6">Cadherin domain-containing protein</fullName>
    </submittedName>
</protein>
<dbReference type="PANTHER" id="PTHR45739">
    <property type="entry name" value="MATRIX PROTEIN, PUTATIVE-RELATED"/>
    <property type="match status" value="1"/>
</dbReference>
<evidence type="ECO:0000256" key="3">
    <source>
        <dbReference type="ARBA" id="ARBA00023180"/>
    </source>
</evidence>
<dbReference type="GO" id="GO:0009653">
    <property type="term" value="P:anatomical structure morphogenesis"/>
    <property type="evidence" value="ECO:0007669"/>
    <property type="project" value="TreeGrafter"/>
</dbReference>
<dbReference type="PROSITE" id="PS51854">
    <property type="entry name" value="CSPG"/>
    <property type="match status" value="1"/>
</dbReference>
<organism evidence="5 6">
    <name type="scientific">Heterorhabditis bacteriophora</name>
    <name type="common">Entomopathogenic nematode worm</name>
    <dbReference type="NCBI Taxonomy" id="37862"/>
    <lineage>
        <taxon>Eukaryota</taxon>
        <taxon>Metazoa</taxon>
        <taxon>Ecdysozoa</taxon>
        <taxon>Nematoda</taxon>
        <taxon>Chromadorea</taxon>
        <taxon>Rhabditida</taxon>
        <taxon>Rhabditina</taxon>
        <taxon>Rhabditomorpha</taxon>
        <taxon>Strongyloidea</taxon>
        <taxon>Heterorhabditidae</taxon>
        <taxon>Heterorhabditis</taxon>
    </lineage>
</organism>
<keyword evidence="2" id="KW-0677">Repeat</keyword>
<accession>A0A1I7X5F8</accession>
<reference evidence="6" key="1">
    <citation type="submission" date="2016-11" db="UniProtKB">
        <authorList>
            <consortium name="WormBaseParasite"/>
        </authorList>
    </citation>
    <scope>IDENTIFICATION</scope>
</reference>
<feature type="repeat" description="CSPG" evidence="4">
    <location>
        <begin position="18"/>
        <end position="110"/>
    </location>
</feature>
<keyword evidence="3" id="KW-0325">Glycoprotein</keyword>
<dbReference type="WBParaSite" id="Hba_12621">
    <property type="protein sequence ID" value="Hba_12621"/>
    <property type="gene ID" value="Hba_12621"/>
</dbReference>
<dbReference type="Proteomes" id="UP000095283">
    <property type="component" value="Unplaced"/>
</dbReference>
<dbReference type="InterPro" id="IPR051561">
    <property type="entry name" value="FRAS1_ECM"/>
</dbReference>
<evidence type="ECO:0000256" key="1">
    <source>
        <dbReference type="ARBA" id="ARBA00022729"/>
    </source>
</evidence>
<evidence type="ECO:0000313" key="5">
    <source>
        <dbReference type="Proteomes" id="UP000095283"/>
    </source>
</evidence>
<dbReference type="InterPro" id="IPR039005">
    <property type="entry name" value="CSPG_rpt"/>
</dbReference>
<evidence type="ECO:0000313" key="6">
    <source>
        <dbReference type="WBParaSite" id="Hba_12621"/>
    </source>
</evidence>
<evidence type="ECO:0000256" key="4">
    <source>
        <dbReference type="PROSITE-ProRule" id="PRU01201"/>
    </source>
</evidence>
<name>A0A1I7X5F8_HETBA</name>
<keyword evidence="1" id="KW-0732">Signal</keyword>
<dbReference type="Pfam" id="PF16184">
    <property type="entry name" value="Cadherin_3"/>
    <property type="match status" value="1"/>
</dbReference>
<sequence length="263" mass="29904">MKNGGNNPTPRTSSIGTLQPVYVAEPLEVNEGASIPLQWKNVYVLPEHSRLNISNKDILFSIVEGPHHGQLTLNGQPCGAFNYDNLLTRSVIYTHDGSETTQDSLEFQLEINNRLVDFPWLETTTYTLKIRINAVNDAPELYEAKTGQVRVQVIEGRGVHLRISNKTITEFTQRQFINRVRWRSSFSGYYYYYSNRKHLSSNLSFSASVPDLPLYFSIVGLPDHGVVECSPDEGHFAVCSRFSQSQVPFITSIFHLVFKYFFA</sequence>
<dbReference type="PANTHER" id="PTHR45739:SF8">
    <property type="entry name" value="FRAS1-RELATED EXTRACELLULAR MATRIX PROTEIN 1"/>
    <property type="match status" value="1"/>
</dbReference>
<proteinExistence type="predicted"/>
<keyword evidence="5" id="KW-1185">Reference proteome</keyword>
<dbReference type="AlphaFoldDB" id="A0A1I7X5F8"/>
<evidence type="ECO:0000256" key="2">
    <source>
        <dbReference type="ARBA" id="ARBA00022737"/>
    </source>
</evidence>